<proteinExistence type="predicted"/>
<reference evidence="1" key="1">
    <citation type="submission" date="2014-11" db="EMBL/GenBank/DDBJ databases">
        <authorList>
            <person name="Amaro Gonzalez C."/>
        </authorList>
    </citation>
    <scope>NUCLEOTIDE SEQUENCE</scope>
</reference>
<dbReference type="AlphaFoldDB" id="A0A0E9VT40"/>
<dbReference type="EMBL" id="GBXM01028062">
    <property type="protein sequence ID" value="JAH80515.1"/>
    <property type="molecule type" value="Transcribed_RNA"/>
</dbReference>
<organism evidence="1">
    <name type="scientific">Anguilla anguilla</name>
    <name type="common">European freshwater eel</name>
    <name type="synonym">Muraena anguilla</name>
    <dbReference type="NCBI Taxonomy" id="7936"/>
    <lineage>
        <taxon>Eukaryota</taxon>
        <taxon>Metazoa</taxon>
        <taxon>Chordata</taxon>
        <taxon>Craniata</taxon>
        <taxon>Vertebrata</taxon>
        <taxon>Euteleostomi</taxon>
        <taxon>Actinopterygii</taxon>
        <taxon>Neopterygii</taxon>
        <taxon>Teleostei</taxon>
        <taxon>Anguilliformes</taxon>
        <taxon>Anguillidae</taxon>
        <taxon>Anguilla</taxon>
    </lineage>
</organism>
<protein>
    <submittedName>
        <fullName evidence="1">Uncharacterized protein</fullName>
    </submittedName>
</protein>
<accession>A0A0E9VT40</accession>
<reference evidence="1" key="2">
    <citation type="journal article" date="2015" name="Fish Shellfish Immunol.">
        <title>Early steps in the European eel (Anguilla anguilla)-Vibrio vulnificus interaction in the gills: Role of the RtxA13 toxin.</title>
        <authorList>
            <person name="Callol A."/>
            <person name="Pajuelo D."/>
            <person name="Ebbesson L."/>
            <person name="Teles M."/>
            <person name="MacKenzie S."/>
            <person name="Amaro C."/>
        </authorList>
    </citation>
    <scope>NUCLEOTIDE SEQUENCE</scope>
</reference>
<evidence type="ECO:0000313" key="1">
    <source>
        <dbReference type="EMBL" id="JAH80515.1"/>
    </source>
</evidence>
<sequence>MQPRVFSGQEGGMPTRSM</sequence>
<name>A0A0E9VT40_ANGAN</name>